<organism evidence="1 2">
    <name type="scientific">Polyporus arcularius HHB13444</name>
    <dbReference type="NCBI Taxonomy" id="1314778"/>
    <lineage>
        <taxon>Eukaryota</taxon>
        <taxon>Fungi</taxon>
        <taxon>Dikarya</taxon>
        <taxon>Basidiomycota</taxon>
        <taxon>Agaricomycotina</taxon>
        <taxon>Agaricomycetes</taxon>
        <taxon>Polyporales</taxon>
        <taxon>Polyporaceae</taxon>
        <taxon>Polyporus</taxon>
    </lineage>
</organism>
<accession>A0A5C3PS29</accession>
<gene>
    <name evidence="1" type="ORF">K466DRAFT_269464</name>
</gene>
<dbReference type="AlphaFoldDB" id="A0A5C3PS29"/>
<proteinExistence type="predicted"/>
<reference evidence="1 2" key="1">
    <citation type="journal article" date="2019" name="Nat. Ecol. Evol.">
        <title>Megaphylogeny resolves global patterns of mushroom evolution.</title>
        <authorList>
            <person name="Varga T."/>
            <person name="Krizsan K."/>
            <person name="Foldi C."/>
            <person name="Dima B."/>
            <person name="Sanchez-Garcia M."/>
            <person name="Sanchez-Ramirez S."/>
            <person name="Szollosi G.J."/>
            <person name="Szarkandi J.G."/>
            <person name="Papp V."/>
            <person name="Albert L."/>
            <person name="Andreopoulos W."/>
            <person name="Angelini C."/>
            <person name="Antonin V."/>
            <person name="Barry K.W."/>
            <person name="Bougher N.L."/>
            <person name="Buchanan P."/>
            <person name="Buyck B."/>
            <person name="Bense V."/>
            <person name="Catcheside P."/>
            <person name="Chovatia M."/>
            <person name="Cooper J."/>
            <person name="Damon W."/>
            <person name="Desjardin D."/>
            <person name="Finy P."/>
            <person name="Geml J."/>
            <person name="Haridas S."/>
            <person name="Hughes K."/>
            <person name="Justo A."/>
            <person name="Karasinski D."/>
            <person name="Kautmanova I."/>
            <person name="Kiss B."/>
            <person name="Kocsube S."/>
            <person name="Kotiranta H."/>
            <person name="LaButti K.M."/>
            <person name="Lechner B.E."/>
            <person name="Liimatainen K."/>
            <person name="Lipzen A."/>
            <person name="Lukacs Z."/>
            <person name="Mihaltcheva S."/>
            <person name="Morgado L.N."/>
            <person name="Niskanen T."/>
            <person name="Noordeloos M.E."/>
            <person name="Ohm R.A."/>
            <person name="Ortiz-Santana B."/>
            <person name="Ovrebo C."/>
            <person name="Racz N."/>
            <person name="Riley R."/>
            <person name="Savchenko A."/>
            <person name="Shiryaev A."/>
            <person name="Soop K."/>
            <person name="Spirin V."/>
            <person name="Szebenyi C."/>
            <person name="Tomsovsky M."/>
            <person name="Tulloss R.E."/>
            <person name="Uehling J."/>
            <person name="Grigoriev I.V."/>
            <person name="Vagvolgyi C."/>
            <person name="Papp T."/>
            <person name="Martin F.M."/>
            <person name="Miettinen O."/>
            <person name="Hibbett D.S."/>
            <person name="Nagy L.G."/>
        </authorList>
    </citation>
    <scope>NUCLEOTIDE SEQUENCE [LARGE SCALE GENOMIC DNA]</scope>
    <source>
        <strain evidence="1 2">HHB13444</strain>
    </source>
</reference>
<protein>
    <submittedName>
        <fullName evidence="1">Uncharacterized protein</fullName>
    </submittedName>
</protein>
<sequence>MVVRIVPSRLYYAAIRINPTVMVQDLGLDDSQTFAEAQGLTNKTYLVLLTMPGELPMPGMRWCRYTIEPIGTSLRNAVPESGITADMVVPIAPNTDHARGHEPVHPSSSFPFPNCYHWIDNDVVVRIRVPPCGGFEHDGAIRLSVKERSALIRKFEGDYDRIGDFVRNLQPRSCQCSEEADVQDVSDPIIGGCSTQELSEAYRRYAEEEAVMSSSPLARLLSRRSDSVSDSDRASASAAKGACSANPLDSDFVNLFGQATDPANGLIPLVDCWLDIDKHLTAETIPSPDELETEVEQVVEIIKRGIARRLLSERQARARMQSVLLHIGHHIRMIGSKQIVPFALYKMRQVWKIVGSAVLLPLTRNMWAGPLIFVHRLQHLAMVAAARHRV</sequence>
<dbReference type="EMBL" id="ML211007">
    <property type="protein sequence ID" value="TFK91977.1"/>
    <property type="molecule type" value="Genomic_DNA"/>
</dbReference>
<dbReference type="InParanoid" id="A0A5C3PS29"/>
<name>A0A5C3PS29_9APHY</name>
<keyword evidence="2" id="KW-1185">Reference proteome</keyword>
<evidence type="ECO:0000313" key="2">
    <source>
        <dbReference type="Proteomes" id="UP000308197"/>
    </source>
</evidence>
<dbReference type="Proteomes" id="UP000308197">
    <property type="component" value="Unassembled WGS sequence"/>
</dbReference>
<evidence type="ECO:0000313" key="1">
    <source>
        <dbReference type="EMBL" id="TFK91977.1"/>
    </source>
</evidence>
<dbReference type="STRING" id="1314778.A0A5C3PS29"/>